<keyword evidence="6" id="KW-1185">Reference proteome</keyword>
<evidence type="ECO:0000256" key="1">
    <source>
        <dbReference type="ARBA" id="ARBA00023015"/>
    </source>
</evidence>
<dbReference type="AlphaFoldDB" id="A0A543J404"/>
<dbReference type="PANTHER" id="PTHR44846:SF1">
    <property type="entry name" value="MANNOSYL-D-GLYCERATE TRANSPORT_METABOLISM SYSTEM REPRESSOR MNGR-RELATED"/>
    <property type="match status" value="1"/>
</dbReference>
<feature type="domain" description="HTH gntR-type" evidence="4">
    <location>
        <begin position="8"/>
        <end position="76"/>
    </location>
</feature>
<dbReference type="RefSeq" id="WP_142261270.1">
    <property type="nucleotide sequence ID" value="NZ_BMPV01000002.1"/>
</dbReference>
<comment type="caution">
    <text evidence="5">The sequence shown here is derived from an EMBL/GenBank/DDBJ whole genome shotgun (WGS) entry which is preliminary data.</text>
</comment>
<evidence type="ECO:0000313" key="5">
    <source>
        <dbReference type="EMBL" id="TQM77559.1"/>
    </source>
</evidence>
<evidence type="ECO:0000259" key="4">
    <source>
        <dbReference type="PROSITE" id="PS50949"/>
    </source>
</evidence>
<evidence type="ECO:0000256" key="2">
    <source>
        <dbReference type="ARBA" id="ARBA00023125"/>
    </source>
</evidence>
<dbReference type="SUPFAM" id="SSF46785">
    <property type="entry name" value="Winged helix' DNA-binding domain"/>
    <property type="match status" value="1"/>
</dbReference>
<dbReference type="GO" id="GO:0003700">
    <property type="term" value="F:DNA-binding transcription factor activity"/>
    <property type="evidence" value="ECO:0007669"/>
    <property type="project" value="InterPro"/>
</dbReference>
<dbReference type="PRINTS" id="PR00035">
    <property type="entry name" value="HTHGNTR"/>
</dbReference>
<dbReference type="Proteomes" id="UP000319213">
    <property type="component" value="Unassembled WGS sequence"/>
</dbReference>
<dbReference type="InterPro" id="IPR036390">
    <property type="entry name" value="WH_DNA-bd_sf"/>
</dbReference>
<keyword evidence="3" id="KW-0804">Transcription</keyword>
<dbReference type="GO" id="GO:0045892">
    <property type="term" value="P:negative regulation of DNA-templated transcription"/>
    <property type="evidence" value="ECO:0007669"/>
    <property type="project" value="TreeGrafter"/>
</dbReference>
<dbReference type="CDD" id="cd07377">
    <property type="entry name" value="WHTH_GntR"/>
    <property type="match status" value="1"/>
</dbReference>
<dbReference type="PANTHER" id="PTHR44846">
    <property type="entry name" value="MANNOSYL-D-GLYCERATE TRANSPORT/METABOLISM SYSTEM REPRESSOR MNGR-RELATED"/>
    <property type="match status" value="1"/>
</dbReference>
<accession>A0A543J404</accession>
<dbReference type="InterPro" id="IPR000524">
    <property type="entry name" value="Tscrpt_reg_HTH_GntR"/>
</dbReference>
<name>A0A543J404_9ACTN</name>
<gene>
    <name evidence="5" type="ORF">FHX40_4326</name>
</gene>
<evidence type="ECO:0000256" key="3">
    <source>
        <dbReference type="ARBA" id="ARBA00023163"/>
    </source>
</evidence>
<dbReference type="SMART" id="SM00345">
    <property type="entry name" value="HTH_GNTR"/>
    <property type="match status" value="1"/>
</dbReference>
<organism evidence="5 6">
    <name type="scientific">Thermopolyspora flexuosa</name>
    <dbReference type="NCBI Taxonomy" id="103836"/>
    <lineage>
        <taxon>Bacteria</taxon>
        <taxon>Bacillati</taxon>
        <taxon>Actinomycetota</taxon>
        <taxon>Actinomycetes</taxon>
        <taxon>Streptosporangiales</taxon>
        <taxon>Streptosporangiaceae</taxon>
        <taxon>Thermopolyspora</taxon>
    </lineage>
</organism>
<dbReference type="GO" id="GO:0003677">
    <property type="term" value="F:DNA binding"/>
    <property type="evidence" value="ECO:0007669"/>
    <property type="project" value="UniProtKB-KW"/>
</dbReference>
<dbReference type="PROSITE" id="PS50949">
    <property type="entry name" value="HTH_GNTR"/>
    <property type="match status" value="1"/>
</dbReference>
<dbReference type="Gene3D" id="1.10.10.10">
    <property type="entry name" value="Winged helix-like DNA-binding domain superfamily/Winged helix DNA-binding domain"/>
    <property type="match status" value="1"/>
</dbReference>
<dbReference type="EMBL" id="VFPQ01000001">
    <property type="protein sequence ID" value="TQM77559.1"/>
    <property type="molecule type" value="Genomic_DNA"/>
</dbReference>
<reference evidence="5 6" key="1">
    <citation type="submission" date="2019-06" db="EMBL/GenBank/DDBJ databases">
        <title>Sequencing the genomes of 1000 actinobacteria strains.</title>
        <authorList>
            <person name="Klenk H.-P."/>
        </authorList>
    </citation>
    <scope>NUCLEOTIDE SEQUENCE [LARGE SCALE GENOMIC DNA]</scope>
    <source>
        <strain evidence="5 6">DSM 43186</strain>
    </source>
</reference>
<proteinExistence type="predicted"/>
<dbReference type="Pfam" id="PF00392">
    <property type="entry name" value="GntR"/>
    <property type="match status" value="1"/>
</dbReference>
<sequence>MIDWRPNAPKWEQIAEVIRARIADGTYPPDTAVPSEHALVREFGVARATARKVLVRLREAGVIYTVRGMGSFVTPPDKATDQRAEA</sequence>
<dbReference type="OrthoDB" id="4338617at2"/>
<protein>
    <submittedName>
        <fullName evidence="5">Regulatory GntR family protein</fullName>
    </submittedName>
</protein>
<keyword evidence="2" id="KW-0238">DNA-binding</keyword>
<keyword evidence="1" id="KW-0805">Transcription regulation</keyword>
<dbReference type="InterPro" id="IPR036388">
    <property type="entry name" value="WH-like_DNA-bd_sf"/>
</dbReference>
<dbReference type="InterPro" id="IPR050679">
    <property type="entry name" value="Bact_HTH_transcr_reg"/>
</dbReference>
<evidence type="ECO:0000313" key="6">
    <source>
        <dbReference type="Proteomes" id="UP000319213"/>
    </source>
</evidence>